<dbReference type="SUPFAM" id="SSF53756">
    <property type="entry name" value="UDP-Glycosyltransferase/glycogen phosphorylase"/>
    <property type="match status" value="1"/>
</dbReference>
<dbReference type="Gene3D" id="3.20.20.370">
    <property type="entry name" value="Glycoside hydrolase/deacetylase"/>
    <property type="match status" value="1"/>
</dbReference>
<evidence type="ECO:0000313" key="3">
    <source>
        <dbReference type="Proteomes" id="UP001231124"/>
    </source>
</evidence>
<dbReference type="Proteomes" id="UP001231124">
    <property type="component" value="Unassembled WGS sequence"/>
</dbReference>
<reference evidence="2 3" key="1">
    <citation type="submission" date="2023-07" db="EMBL/GenBank/DDBJ databases">
        <title>Genomic Encyclopedia of Type Strains, Phase IV (KMG-IV): sequencing the most valuable type-strain genomes for metagenomic binning, comparative biology and taxonomic classification.</title>
        <authorList>
            <person name="Goeker M."/>
        </authorList>
    </citation>
    <scope>NUCLEOTIDE SEQUENCE [LARGE SCALE GENOMIC DNA]</scope>
    <source>
        <strain evidence="2 3">DSM 19013</strain>
    </source>
</reference>
<dbReference type="Gene3D" id="3.40.50.2000">
    <property type="entry name" value="Glycogen Phosphorylase B"/>
    <property type="match status" value="2"/>
</dbReference>
<dbReference type="PANTHER" id="PTHR21015:SF28">
    <property type="entry name" value="SLL1722 PROTEIN"/>
    <property type="match status" value="1"/>
</dbReference>
<dbReference type="InterPro" id="IPR011330">
    <property type="entry name" value="Glyco_hydro/deAcase_b/a-brl"/>
</dbReference>
<accession>A0ABU0HVR1</accession>
<comment type="caution">
    <text evidence="2">The sequence shown here is derived from an EMBL/GenBank/DDBJ whole genome shotgun (WGS) entry which is preliminary data.</text>
</comment>
<keyword evidence="3" id="KW-1185">Reference proteome</keyword>
<proteinExistence type="predicted"/>
<dbReference type="EMBL" id="JAUSVP010000001">
    <property type="protein sequence ID" value="MDQ0445903.1"/>
    <property type="molecule type" value="Genomic_DNA"/>
</dbReference>
<dbReference type="CDD" id="cd10928">
    <property type="entry name" value="CE4_u4"/>
    <property type="match status" value="1"/>
</dbReference>
<dbReference type="RefSeq" id="WP_238204735.1">
    <property type="nucleotide sequence ID" value="NZ_BPQE01000020.1"/>
</dbReference>
<dbReference type="InterPro" id="IPR007235">
    <property type="entry name" value="Glyco_trans_28_C"/>
</dbReference>
<evidence type="ECO:0000313" key="2">
    <source>
        <dbReference type="EMBL" id="MDQ0445903.1"/>
    </source>
</evidence>
<feature type="domain" description="Glycosyl transferase family 28 C-terminal" evidence="1">
    <location>
        <begin position="242"/>
        <end position="349"/>
    </location>
</feature>
<name>A0ABU0HVR1_9HYPH</name>
<protein>
    <submittedName>
        <fullName evidence="2">Glycosyltransferase</fullName>
    </submittedName>
</protein>
<sequence>MRILVAVTHLLGAGHLTRAAALARAFAAAGHETVLVSGGMPSPLVRPGGARLVQLPPVRSAGFDFGRLVGKDGNPADTALLAARQSALLDALERARPDVVVSELFPFGRRILADEFMALVTAARARPESPLILASVRDILVPPDRPAKVADAHARIAALYDAVLVHGDPAFMPLGASWPVDAALAPALRYTGYVDEGDPVRPARHREGILVAAGSSSAGLGLFRAAIGAARRRPDLGWRLLVGHGVPEAELADLSKGLAPGTVMRARPDYRALMAQSAVSVSQCGYNTAVDLLATGTPAVLVPFEAGRETEQRLRAEGLAALGLARILGEAELSPEALIAAVHDAARPPGGGAAQRTIALDGSARTVDIVEEMVASRRPRPRPDPVAGLRDALDRAAARGRRMPVWWRDDDAVAATPALDRLLALAKGAPLLIAAITGRTESSLRERLTDAPGVSLAVHGLAHANHAPPGDKAAEFGPHRPLAAQRDDAARALALARERLALPGLLPVFVPPWNRVSDDLARALPGLGYRGLSAAGGPAIDGLVRADAPWDVIDWRGTRSLRDPGALLATAIAHAEGESAVPLGLLTHHLAHDEAVWDFLERLIPLLAAHPAVRFHDPRDLFGGTVDVRARQPISPLHERPRAV</sequence>
<dbReference type="Pfam" id="PF04101">
    <property type="entry name" value="Glyco_tran_28_C"/>
    <property type="match status" value="1"/>
</dbReference>
<organism evidence="2 3">
    <name type="scientific">Methylobacterium aerolatum</name>
    <dbReference type="NCBI Taxonomy" id="418708"/>
    <lineage>
        <taxon>Bacteria</taxon>
        <taxon>Pseudomonadati</taxon>
        <taxon>Pseudomonadota</taxon>
        <taxon>Alphaproteobacteria</taxon>
        <taxon>Hyphomicrobiales</taxon>
        <taxon>Methylobacteriaceae</taxon>
        <taxon>Methylobacterium</taxon>
    </lineage>
</organism>
<dbReference type="SUPFAM" id="SSF88713">
    <property type="entry name" value="Glycoside hydrolase/deacetylase"/>
    <property type="match status" value="1"/>
</dbReference>
<dbReference type="InterPro" id="IPR049591">
    <property type="entry name" value="CE4_u4-like"/>
</dbReference>
<dbReference type="PANTHER" id="PTHR21015">
    <property type="entry name" value="UDP-N-ACETYLGLUCOSAMINE--N-ACETYLMURAMYL-(PENTAPEPTIDE) PYROPHOSPHORYL-UNDECAPRENOL N-ACETYLGLUCOSAMINE TRANSFERASE 1"/>
    <property type="match status" value="1"/>
</dbReference>
<gene>
    <name evidence="2" type="ORF">QO012_000381</name>
</gene>
<evidence type="ECO:0000259" key="1">
    <source>
        <dbReference type="Pfam" id="PF04101"/>
    </source>
</evidence>